<protein>
    <submittedName>
        <fullName evidence="2">Uncharacterized protein</fullName>
    </submittedName>
</protein>
<proteinExistence type="predicted"/>
<name>A0AAI9T5K0_PENTH</name>
<feature type="compositionally biased region" description="Basic and acidic residues" evidence="1">
    <location>
        <begin position="1"/>
        <end position="15"/>
    </location>
</feature>
<dbReference type="AlphaFoldDB" id="A0AAI9T5K0"/>
<comment type="caution">
    <text evidence="2">The sequence shown here is derived from an EMBL/GenBank/DDBJ whole genome shotgun (WGS) entry which is preliminary data.</text>
</comment>
<evidence type="ECO:0000313" key="3">
    <source>
        <dbReference type="Proteomes" id="UP001227192"/>
    </source>
</evidence>
<gene>
    <name evidence="2" type="ORF">VN97_g13289</name>
</gene>
<organism evidence="2 3">
    <name type="scientific">Penicillium thymicola</name>
    <dbReference type="NCBI Taxonomy" id="293382"/>
    <lineage>
        <taxon>Eukaryota</taxon>
        <taxon>Fungi</taxon>
        <taxon>Dikarya</taxon>
        <taxon>Ascomycota</taxon>
        <taxon>Pezizomycotina</taxon>
        <taxon>Eurotiomycetes</taxon>
        <taxon>Eurotiomycetidae</taxon>
        <taxon>Eurotiales</taxon>
        <taxon>Aspergillaceae</taxon>
        <taxon>Penicillium</taxon>
    </lineage>
</organism>
<dbReference type="Proteomes" id="UP001227192">
    <property type="component" value="Unassembled WGS sequence"/>
</dbReference>
<evidence type="ECO:0000256" key="1">
    <source>
        <dbReference type="SAM" id="MobiDB-lite"/>
    </source>
</evidence>
<sequence length="184" mass="20427">MAENNDVKEENHDVKLPITNNDRAPRNMHELGLTPSWMESASYSMMPPANQRTSFYAPTLSEMGAMFHNQAGELHTPTGMHLVTPLSGMPAVHNHHSVSFEPFHPGFMNPVNDMNPYTQQSSYAPSVFMHRDSGYDSMDDTLDESLNDEHVETASNLTALTEISAQTAGDMSYANGEKWVKPGQ</sequence>
<evidence type="ECO:0000313" key="2">
    <source>
        <dbReference type="EMBL" id="KAJ9473795.1"/>
    </source>
</evidence>
<reference evidence="2" key="1">
    <citation type="submission" date="2015-06" db="EMBL/GenBank/DDBJ databases">
        <authorList>
            <person name="Nguyen H."/>
        </authorList>
    </citation>
    <scope>NUCLEOTIDE SEQUENCE</scope>
    <source>
        <strain evidence="2">DAOM 180753</strain>
    </source>
</reference>
<feature type="region of interest" description="Disordered" evidence="1">
    <location>
        <begin position="1"/>
        <end position="29"/>
    </location>
</feature>
<accession>A0AAI9T5K0</accession>
<keyword evidence="3" id="KW-1185">Reference proteome</keyword>
<dbReference type="EMBL" id="LACB01002046">
    <property type="protein sequence ID" value="KAJ9473795.1"/>
    <property type="molecule type" value="Genomic_DNA"/>
</dbReference>
<reference evidence="2" key="2">
    <citation type="journal article" date="2016" name="Fungal Biol.">
        <title>Ochratoxin A production by Penicillium thymicola.</title>
        <authorList>
            <person name="Nguyen H.D.T."/>
            <person name="McMullin D.R."/>
            <person name="Ponomareva E."/>
            <person name="Riley R."/>
            <person name="Pomraning K.R."/>
            <person name="Baker S.E."/>
            <person name="Seifert K.A."/>
        </authorList>
    </citation>
    <scope>NUCLEOTIDE SEQUENCE</scope>
    <source>
        <strain evidence="2">DAOM 180753</strain>
    </source>
</reference>